<dbReference type="EMBL" id="JANAKD010000455">
    <property type="protein sequence ID" value="KAJ3493740.1"/>
    <property type="molecule type" value="Genomic_DNA"/>
</dbReference>
<comment type="caution">
    <text evidence="1">The sequence shown here is derived from an EMBL/GenBank/DDBJ whole genome shotgun (WGS) entry which is preliminary data.</text>
</comment>
<organism evidence="1 2">
    <name type="scientific">Lecanicillium saksenae</name>
    <dbReference type="NCBI Taxonomy" id="468837"/>
    <lineage>
        <taxon>Eukaryota</taxon>
        <taxon>Fungi</taxon>
        <taxon>Dikarya</taxon>
        <taxon>Ascomycota</taxon>
        <taxon>Pezizomycotina</taxon>
        <taxon>Sordariomycetes</taxon>
        <taxon>Hypocreomycetidae</taxon>
        <taxon>Hypocreales</taxon>
        <taxon>Cordycipitaceae</taxon>
        <taxon>Lecanicillium</taxon>
    </lineage>
</organism>
<sequence>MKYTDIDTEVPKAMTGSIGNSASFSLGAAQAQPDQQLTVPQILLFGARGASKASVFFSLTGVRIPGDPECNAWRGFELCTRPGTRYRVYGSLRFEDATRVDMHLFMEEITLPWLFTGYDIQPVIEKLRDRIDHSEYILNITVTRPGLAPLDIVDLPHVLPWDPKWQIQSTGVRTMIHRYLVEENNIIVAVTEVDKPDDASQIIATAKMYDPLGQRTVGVITNANWSTWFPQASANHITSYDKPKFELPCGWHVLNYHDKDFRSLSLPRGSDERVTNASYPTWAMSSQLKRGIESLRETLEQMSFERRNNQVQAITIATKRSLNDSLDRLDGLGPERPELQNMRSFLVNIACEFEKISTSAISTHYDNPFFRTGGENVKLRKQIWRHGRAFNHNMQAYGPLQTIDREYPVAEHPLRTSKSVLSLLEQGPCNIPKPQHVAFRDLCARLDAKIRTGSTGLDYGDTRLEDRVIELFMEYSASWRSLALKYISMVLCECKAFVECVFQYLFRSCWERAAEIMRDAYIDPFFEKSEALLENMLNEIIDPYEQGYAIPFEEDLENDLADKADAKRNHDTLSRGSSELSTMTAGVLTNSEAVPNHSKQPSEEEDTARKLPDPDGSPGARIIDSMEVFYERSRTTFTDNVVNLLVERRLVRLIWTLFTAEMVSELPEKQIRELVSEPPDVQKRRKELVQDIKAREGQLRYWRKYRPEKLRLFPLSIPQDLARSPAAASASETTPDEPKTREKQTSGESSSTGTASARSNTPIKDDKSKPDAVLAGLASEERSEGKETEAAGITAAG</sequence>
<proteinExistence type="predicted"/>
<evidence type="ECO:0000313" key="1">
    <source>
        <dbReference type="EMBL" id="KAJ3493740.1"/>
    </source>
</evidence>
<gene>
    <name evidence="1" type="ORF">NLG97_g4543</name>
</gene>
<evidence type="ECO:0000313" key="2">
    <source>
        <dbReference type="Proteomes" id="UP001148737"/>
    </source>
</evidence>
<protein>
    <submittedName>
        <fullName evidence="1">Uncharacterized protein</fullName>
    </submittedName>
</protein>
<reference evidence="1" key="1">
    <citation type="submission" date="2022-07" db="EMBL/GenBank/DDBJ databases">
        <title>Genome Sequence of Lecanicillium saksenae.</title>
        <authorList>
            <person name="Buettner E."/>
        </authorList>
    </citation>
    <scope>NUCLEOTIDE SEQUENCE</scope>
    <source>
        <strain evidence="1">VT-O1</strain>
    </source>
</reference>
<keyword evidence="2" id="KW-1185">Reference proteome</keyword>
<name>A0ACC1QV00_9HYPO</name>
<accession>A0ACC1QV00</accession>
<dbReference type="Proteomes" id="UP001148737">
    <property type="component" value="Unassembled WGS sequence"/>
</dbReference>